<feature type="binding site" evidence="3">
    <location>
        <position position="171"/>
    </location>
    <ligand>
        <name>dCTP</name>
        <dbReference type="ChEBI" id="CHEBI:61481"/>
    </ligand>
</feature>
<dbReference type="InterPro" id="IPR011962">
    <property type="entry name" value="dCTP_deaminase"/>
</dbReference>
<dbReference type="PATRIC" id="fig|1265350.3.peg.101"/>
<dbReference type="GO" id="GO:0006229">
    <property type="term" value="P:dUTP biosynthetic process"/>
    <property type="evidence" value="ECO:0007669"/>
    <property type="project" value="UniProtKB-UniRule"/>
</dbReference>
<dbReference type="KEGG" id="baph:IX46_00555"/>
<dbReference type="SUPFAM" id="SSF51283">
    <property type="entry name" value="dUTPase-like"/>
    <property type="match status" value="1"/>
</dbReference>
<evidence type="ECO:0000256" key="1">
    <source>
        <dbReference type="ARBA" id="ARBA00022801"/>
    </source>
</evidence>
<dbReference type="InterPro" id="IPR033704">
    <property type="entry name" value="dUTPase_trimeric"/>
</dbReference>
<organism evidence="4 5">
    <name type="scientific">Buchnera aphidicola</name>
    <name type="common">Aphis glycines</name>
    <dbReference type="NCBI Taxonomy" id="1265350"/>
    <lineage>
        <taxon>Bacteria</taxon>
        <taxon>Pseudomonadati</taxon>
        <taxon>Pseudomonadota</taxon>
        <taxon>Gammaproteobacteria</taxon>
        <taxon>Enterobacterales</taxon>
        <taxon>Erwiniaceae</taxon>
        <taxon>Buchnera</taxon>
    </lineage>
</organism>
<dbReference type="NCBIfam" id="TIGR02274">
    <property type="entry name" value="dCTP_deam"/>
    <property type="match status" value="1"/>
</dbReference>
<dbReference type="EMBL" id="CP009253">
    <property type="protein sequence ID" value="ALD15072.1"/>
    <property type="molecule type" value="Genomic_DNA"/>
</dbReference>
<comment type="similarity">
    <text evidence="3">Belongs to the dCTP deaminase family.</text>
</comment>
<dbReference type="PANTHER" id="PTHR42680:SF3">
    <property type="entry name" value="DCTP DEAMINASE"/>
    <property type="match status" value="1"/>
</dbReference>
<dbReference type="EC" id="3.5.4.13" evidence="3"/>
<evidence type="ECO:0000256" key="3">
    <source>
        <dbReference type="HAMAP-Rule" id="MF_00146"/>
    </source>
</evidence>
<feature type="binding site" evidence="3">
    <location>
        <begin position="110"/>
        <end position="115"/>
    </location>
    <ligand>
        <name>dCTP</name>
        <dbReference type="ChEBI" id="CHEBI:61481"/>
    </ligand>
</feature>
<dbReference type="Pfam" id="PF22769">
    <property type="entry name" value="DCD"/>
    <property type="match status" value="1"/>
</dbReference>
<accession>A0A0M4HWL0</accession>
<protein>
    <recommendedName>
        <fullName evidence="3">dCTP deaminase</fullName>
        <ecNumber evidence="3">3.5.4.13</ecNumber>
    </recommendedName>
    <alternativeName>
        <fullName evidence="3">Deoxycytidine triphosphate deaminase</fullName>
    </alternativeName>
</protein>
<keyword evidence="1 3" id="KW-0378">Hydrolase</keyword>
<evidence type="ECO:0000313" key="5">
    <source>
        <dbReference type="Proteomes" id="UP000066321"/>
    </source>
</evidence>
<feature type="binding site" evidence="3">
    <location>
        <position position="182"/>
    </location>
    <ligand>
        <name>dCTP</name>
        <dbReference type="ChEBI" id="CHEBI:61481"/>
    </ligand>
</feature>
<feature type="binding site" evidence="3">
    <location>
        <position position="128"/>
    </location>
    <ligand>
        <name>dCTP</name>
        <dbReference type="ChEBI" id="CHEBI:61481"/>
    </ligand>
</feature>
<dbReference type="GO" id="GO:0000166">
    <property type="term" value="F:nucleotide binding"/>
    <property type="evidence" value="ECO:0007669"/>
    <property type="project" value="UniProtKB-KW"/>
</dbReference>
<reference evidence="4 5" key="1">
    <citation type="journal article" date="2015" name="J Genomics">
        <title>Whole Genome Sequence of the Soybean Aphid Endosymbiont Buchnera aphidicola and Genetic Differentiation among Biotype-Specific Strains.</title>
        <authorList>
            <person name="Cassone B.J."/>
            <person name="Wenger J.A."/>
            <person name="Michel A.P."/>
        </authorList>
    </citation>
    <scope>NUCLEOTIDE SEQUENCE [LARGE SCALE GENOMIC DNA]</scope>
    <source>
        <strain evidence="4 5">BAg</strain>
    </source>
</reference>
<name>A0A0M4HWL0_9GAMM</name>
<dbReference type="CDD" id="cd07557">
    <property type="entry name" value="trimeric_dUTPase"/>
    <property type="match status" value="1"/>
</dbReference>
<comment type="subunit">
    <text evidence="3">Homotrimer.</text>
</comment>
<comment type="function">
    <text evidence="3">Catalyzes the deamination of dCTP to dUTP.</text>
</comment>
<dbReference type="GO" id="GO:0006226">
    <property type="term" value="P:dUMP biosynthetic process"/>
    <property type="evidence" value="ECO:0007669"/>
    <property type="project" value="UniProtKB-UniPathway"/>
</dbReference>
<dbReference type="AlphaFoldDB" id="A0A0M4HWL0"/>
<dbReference type="GO" id="GO:0015949">
    <property type="term" value="P:nucleobase-containing small molecule interconversion"/>
    <property type="evidence" value="ECO:0007669"/>
    <property type="project" value="TreeGrafter"/>
</dbReference>
<comment type="catalytic activity">
    <reaction evidence="3">
        <text>dCTP + H2O + H(+) = dUTP + NH4(+)</text>
        <dbReference type="Rhea" id="RHEA:22680"/>
        <dbReference type="ChEBI" id="CHEBI:15377"/>
        <dbReference type="ChEBI" id="CHEBI:15378"/>
        <dbReference type="ChEBI" id="CHEBI:28938"/>
        <dbReference type="ChEBI" id="CHEBI:61481"/>
        <dbReference type="ChEBI" id="CHEBI:61555"/>
        <dbReference type="EC" id="3.5.4.13"/>
    </reaction>
</comment>
<dbReference type="Gene3D" id="2.70.40.10">
    <property type="match status" value="1"/>
</dbReference>
<evidence type="ECO:0000313" key="4">
    <source>
        <dbReference type="EMBL" id="ALD15072.1"/>
    </source>
</evidence>
<dbReference type="GO" id="GO:0008829">
    <property type="term" value="F:dCTP deaminase activity"/>
    <property type="evidence" value="ECO:0007669"/>
    <property type="project" value="UniProtKB-UniRule"/>
</dbReference>
<sequence length="193" mass="22012">MRLCDQDIEEWLAQKKLIITPYPKKKLINGITVDIHLGNKFRIFYDHTISCIDLSSSKDKISKNLKKIMSDEKSFSKKNPFFLKPKSLVLFSTLEIITMPDNLVGWLDGRSSLARLGLMIHVTSHRIDPGWNGNIVLEVFNAGNLTLVLTPKIKIAALSFELLSKPVSRSYNARFESKYKIQTGVVPSRIYEE</sequence>
<dbReference type="RefSeq" id="WP_053940088.1">
    <property type="nucleotide sequence ID" value="NZ_CP009253.1"/>
</dbReference>
<dbReference type="HAMAP" id="MF_00146">
    <property type="entry name" value="dCTP_deaminase"/>
    <property type="match status" value="1"/>
</dbReference>
<evidence type="ECO:0000256" key="2">
    <source>
        <dbReference type="ARBA" id="ARBA00023080"/>
    </source>
</evidence>
<comment type="caution">
    <text evidence="3">Lacks conserved residue(s) required for the propagation of feature annotation.</text>
</comment>
<dbReference type="Proteomes" id="UP000066321">
    <property type="component" value="Chromosome"/>
</dbReference>
<keyword evidence="3" id="KW-0547">Nucleotide-binding</keyword>
<feature type="binding site" evidence="3">
    <location>
        <position position="178"/>
    </location>
    <ligand>
        <name>dCTP</name>
        <dbReference type="ChEBI" id="CHEBI:61481"/>
    </ligand>
</feature>
<feature type="binding site" evidence="3">
    <location>
        <begin position="136"/>
        <end position="138"/>
    </location>
    <ligand>
        <name>dCTP</name>
        <dbReference type="ChEBI" id="CHEBI:61481"/>
    </ligand>
</feature>
<comment type="pathway">
    <text evidence="3">Pyrimidine metabolism; dUMP biosynthesis; dUMP from dCTP (dUTP route): step 1/2.</text>
</comment>
<dbReference type="STRING" id="1265350.IX46_00555"/>
<feature type="active site" description="Proton donor/acceptor" evidence="3">
    <location>
        <position position="138"/>
    </location>
</feature>
<keyword evidence="2 3" id="KW-0546">Nucleotide metabolism</keyword>
<dbReference type="InterPro" id="IPR036157">
    <property type="entry name" value="dUTPase-like_sf"/>
</dbReference>
<dbReference type="OrthoDB" id="9780956at2"/>
<dbReference type="UniPathway" id="UPA00610">
    <property type="reaction ID" value="UER00665"/>
</dbReference>
<dbReference type="PANTHER" id="PTHR42680">
    <property type="entry name" value="DCTP DEAMINASE"/>
    <property type="match status" value="1"/>
</dbReference>
<gene>
    <name evidence="3" type="primary">dcd</name>
    <name evidence="4" type="ORF">IX46_00555</name>
</gene>
<proteinExistence type="inferred from homology"/>